<evidence type="ECO:0000313" key="3">
    <source>
        <dbReference type="Proteomes" id="UP001066276"/>
    </source>
</evidence>
<evidence type="ECO:0000313" key="2">
    <source>
        <dbReference type="EMBL" id="KAJ1216475.1"/>
    </source>
</evidence>
<comment type="caution">
    <text evidence="2">The sequence shown here is derived from an EMBL/GenBank/DDBJ whole genome shotgun (WGS) entry which is preliminary data.</text>
</comment>
<protein>
    <submittedName>
        <fullName evidence="2">Uncharacterized protein</fullName>
    </submittedName>
</protein>
<dbReference type="AlphaFoldDB" id="A0AAV7WUL1"/>
<organism evidence="2 3">
    <name type="scientific">Pleurodeles waltl</name>
    <name type="common">Iberian ribbed newt</name>
    <dbReference type="NCBI Taxonomy" id="8319"/>
    <lineage>
        <taxon>Eukaryota</taxon>
        <taxon>Metazoa</taxon>
        <taxon>Chordata</taxon>
        <taxon>Craniata</taxon>
        <taxon>Vertebrata</taxon>
        <taxon>Euteleostomi</taxon>
        <taxon>Amphibia</taxon>
        <taxon>Batrachia</taxon>
        <taxon>Caudata</taxon>
        <taxon>Salamandroidea</taxon>
        <taxon>Salamandridae</taxon>
        <taxon>Pleurodelinae</taxon>
        <taxon>Pleurodeles</taxon>
    </lineage>
</organism>
<gene>
    <name evidence="2" type="ORF">NDU88_004076</name>
</gene>
<sequence length="78" mass="8829">MTTFETRKEMRGDVDMRIYKTNQRRRAGDFGGEGADRSDRQQGQIEDQGEPVQSESAAGRRSRGKTREGRPDPPTSLE</sequence>
<dbReference type="EMBL" id="JANPWB010000001">
    <property type="protein sequence ID" value="KAJ1216475.1"/>
    <property type="molecule type" value="Genomic_DNA"/>
</dbReference>
<reference evidence="2" key="1">
    <citation type="journal article" date="2022" name="bioRxiv">
        <title>Sequencing and chromosome-scale assembly of the giantPleurodeles waltlgenome.</title>
        <authorList>
            <person name="Brown T."/>
            <person name="Elewa A."/>
            <person name="Iarovenko S."/>
            <person name="Subramanian E."/>
            <person name="Araus A.J."/>
            <person name="Petzold A."/>
            <person name="Susuki M."/>
            <person name="Suzuki K.-i.T."/>
            <person name="Hayashi T."/>
            <person name="Toyoda A."/>
            <person name="Oliveira C."/>
            <person name="Osipova E."/>
            <person name="Leigh N.D."/>
            <person name="Simon A."/>
            <person name="Yun M.H."/>
        </authorList>
    </citation>
    <scope>NUCLEOTIDE SEQUENCE</scope>
    <source>
        <strain evidence="2">20211129_DDA</strain>
        <tissue evidence="2">Liver</tissue>
    </source>
</reference>
<feature type="region of interest" description="Disordered" evidence="1">
    <location>
        <begin position="1"/>
        <end position="78"/>
    </location>
</feature>
<name>A0AAV7WUL1_PLEWA</name>
<proteinExistence type="predicted"/>
<dbReference type="Proteomes" id="UP001066276">
    <property type="component" value="Chromosome 1_1"/>
</dbReference>
<accession>A0AAV7WUL1</accession>
<evidence type="ECO:0000256" key="1">
    <source>
        <dbReference type="SAM" id="MobiDB-lite"/>
    </source>
</evidence>
<keyword evidence="3" id="KW-1185">Reference proteome</keyword>
<feature type="compositionally biased region" description="Basic and acidic residues" evidence="1">
    <location>
        <begin position="1"/>
        <end position="18"/>
    </location>
</feature>
<feature type="compositionally biased region" description="Polar residues" evidence="1">
    <location>
        <begin position="41"/>
        <end position="56"/>
    </location>
</feature>